<evidence type="ECO:0008006" key="4">
    <source>
        <dbReference type="Google" id="ProtNLM"/>
    </source>
</evidence>
<feature type="coiled-coil region" evidence="1">
    <location>
        <begin position="481"/>
        <end position="522"/>
    </location>
</feature>
<protein>
    <recommendedName>
        <fullName evidence="4">Retrotransposon gag domain-containing protein</fullName>
    </recommendedName>
</protein>
<reference evidence="2" key="2">
    <citation type="submission" date="2022-01" db="EMBL/GenBank/DDBJ databases">
        <authorList>
            <person name="Yamashiro T."/>
            <person name="Shiraishi A."/>
            <person name="Satake H."/>
            <person name="Nakayama K."/>
        </authorList>
    </citation>
    <scope>NUCLEOTIDE SEQUENCE</scope>
</reference>
<sequence length="778" mass="88241">MHTRSSSNLIVESFTIPKRRNRRRSKQIIKPELRTIVETPVATMADTRTMSELLQAPTEGYEDAIVIPPILAENFELKVELRSLITSMLKYKNVPHEAIKLMLFPFSLEGAARIWLEKEPPRSILTWKISFLKLHQIDMFYNALTQSDQDSLNAAAGGNLLNRTPRDALTIIENKSKVRTSRNKPIVLKVSTTTSSSSPSSDVTALTEIVKELLLMNKATQQAFVKAIEEICVTCGGPHPYYECLATDGNTFNASAATGTYNQGGPGYRPQGDPNYRAKNKSCTFSKLILMFYRRYARNYPKPRVPDSKYFMEQMLLAKQDEAGVILTNEQNDFLFADASRMEEIEELSANIYLMARIQPADNTSDVGPSYDSAFISEVQSSSNTENEEQMYQTHTKIINSTIGDNNINSDIIFDSPNGNVNSGSIEKDTHVPDLCALEQLAKNAYHEAEKQQIFAQKADKRAKHFSQQAQSQFVRDRDIIRDLEKQQDKLDLDVKDYKRQNEELQKTHSILKRQMSENEDKYHDTVLDLEAKLKKNVDLILKLGNSLQGMFMLGPKPLSVYDQQLKHGLGYPNPYTLKQAISQCPKLYLASSLGNSEISLNVRDTEDTLDDASKSQQKVYEKMNDPIAVANKQNCWTIDYAQINALYKDFVPQKELSAEQKYFPSSFIPSDKNSNATPSIPASMPSESPLIIELDKIKNCFQRDIKEMKDVFESTESELCELEKQNDFLKYQLLEVSLKHEVELSVLLNHESVDNSLHAEIEQLKKKSIEIQEGLQA</sequence>
<accession>A0ABQ5BA82</accession>
<evidence type="ECO:0000313" key="2">
    <source>
        <dbReference type="EMBL" id="GJT10396.1"/>
    </source>
</evidence>
<gene>
    <name evidence="2" type="ORF">Tco_0857438</name>
</gene>
<dbReference type="EMBL" id="BQNB010012984">
    <property type="protein sequence ID" value="GJT10396.1"/>
    <property type="molecule type" value="Genomic_DNA"/>
</dbReference>
<dbReference type="Proteomes" id="UP001151760">
    <property type="component" value="Unassembled WGS sequence"/>
</dbReference>
<evidence type="ECO:0000313" key="3">
    <source>
        <dbReference type="Proteomes" id="UP001151760"/>
    </source>
</evidence>
<name>A0ABQ5BA82_9ASTR</name>
<proteinExistence type="predicted"/>
<comment type="caution">
    <text evidence="2">The sequence shown here is derived from an EMBL/GenBank/DDBJ whole genome shotgun (WGS) entry which is preliminary data.</text>
</comment>
<reference evidence="2" key="1">
    <citation type="journal article" date="2022" name="Int. J. Mol. Sci.">
        <title>Draft Genome of Tanacetum Coccineum: Genomic Comparison of Closely Related Tanacetum-Family Plants.</title>
        <authorList>
            <person name="Yamashiro T."/>
            <person name="Shiraishi A."/>
            <person name="Nakayama K."/>
            <person name="Satake H."/>
        </authorList>
    </citation>
    <scope>NUCLEOTIDE SEQUENCE</scope>
</reference>
<keyword evidence="3" id="KW-1185">Reference proteome</keyword>
<evidence type="ECO:0000256" key="1">
    <source>
        <dbReference type="SAM" id="Coils"/>
    </source>
</evidence>
<keyword evidence="1" id="KW-0175">Coiled coil</keyword>
<organism evidence="2 3">
    <name type="scientific">Tanacetum coccineum</name>
    <dbReference type="NCBI Taxonomy" id="301880"/>
    <lineage>
        <taxon>Eukaryota</taxon>
        <taxon>Viridiplantae</taxon>
        <taxon>Streptophyta</taxon>
        <taxon>Embryophyta</taxon>
        <taxon>Tracheophyta</taxon>
        <taxon>Spermatophyta</taxon>
        <taxon>Magnoliopsida</taxon>
        <taxon>eudicotyledons</taxon>
        <taxon>Gunneridae</taxon>
        <taxon>Pentapetalae</taxon>
        <taxon>asterids</taxon>
        <taxon>campanulids</taxon>
        <taxon>Asterales</taxon>
        <taxon>Asteraceae</taxon>
        <taxon>Asteroideae</taxon>
        <taxon>Anthemideae</taxon>
        <taxon>Anthemidinae</taxon>
        <taxon>Tanacetum</taxon>
    </lineage>
</organism>